<feature type="region of interest" description="Disordered" evidence="4">
    <location>
        <begin position="1"/>
        <end position="24"/>
    </location>
</feature>
<dbReference type="GO" id="GO:0006310">
    <property type="term" value="P:DNA recombination"/>
    <property type="evidence" value="ECO:0007669"/>
    <property type="project" value="UniProtKB-KW"/>
</dbReference>
<keyword evidence="2" id="KW-0238">DNA-binding</keyword>
<dbReference type="InterPro" id="IPR002104">
    <property type="entry name" value="Integrase_catalytic"/>
</dbReference>
<evidence type="ECO:0000313" key="6">
    <source>
        <dbReference type="EMBL" id="MBA4613881.1"/>
    </source>
</evidence>
<evidence type="ECO:0000256" key="3">
    <source>
        <dbReference type="ARBA" id="ARBA00023172"/>
    </source>
</evidence>
<dbReference type="InterPro" id="IPR050090">
    <property type="entry name" value="Tyrosine_recombinase_XerCD"/>
</dbReference>
<gene>
    <name evidence="6" type="ORF">H1W37_19660</name>
</gene>
<reference evidence="6 7" key="1">
    <citation type="submission" date="2020-07" db="EMBL/GenBank/DDBJ databases">
        <authorList>
            <person name="Li M."/>
        </authorList>
    </citation>
    <scope>NUCLEOTIDE SEQUENCE [LARGE SCALE GENOMIC DNA]</scope>
    <source>
        <strain evidence="6 7">DSM 23284</strain>
    </source>
</reference>
<organism evidence="6 7">
    <name type="scientific">Stappia taiwanensis</name>
    <dbReference type="NCBI Taxonomy" id="992267"/>
    <lineage>
        <taxon>Bacteria</taxon>
        <taxon>Pseudomonadati</taxon>
        <taxon>Pseudomonadota</taxon>
        <taxon>Alphaproteobacteria</taxon>
        <taxon>Hyphomicrobiales</taxon>
        <taxon>Stappiaceae</taxon>
        <taxon>Stappia</taxon>
    </lineage>
</organism>
<dbReference type="PROSITE" id="PS51898">
    <property type="entry name" value="TYR_RECOMBINASE"/>
    <property type="match status" value="1"/>
</dbReference>
<dbReference type="SUPFAM" id="SSF56349">
    <property type="entry name" value="DNA breaking-rejoining enzymes"/>
    <property type="match status" value="1"/>
</dbReference>
<protein>
    <submittedName>
        <fullName evidence="6">Site-specific integrase</fullName>
    </submittedName>
</protein>
<comment type="caution">
    <text evidence="6">The sequence shown here is derived from an EMBL/GenBank/DDBJ whole genome shotgun (WGS) entry which is preliminary data.</text>
</comment>
<dbReference type="CDD" id="cd00796">
    <property type="entry name" value="INT_Rci_Hp1_C"/>
    <property type="match status" value="1"/>
</dbReference>
<dbReference type="Pfam" id="PF00589">
    <property type="entry name" value="Phage_integrase"/>
    <property type="match status" value="1"/>
</dbReference>
<evidence type="ECO:0000313" key="7">
    <source>
        <dbReference type="Proteomes" id="UP000559404"/>
    </source>
</evidence>
<feature type="domain" description="Tyr recombinase" evidence="5">
    <location>
        <begin position="161"/>
        <end position="326"/>
    </location>
</feature>
<dbReference type="InterPro" id="IPR013762">
    <property type="entry name" value="Integrase-like_cat_sf"/>
</dbReference>
<evidence type="ECO:0000256" key="2">
    <source>
        <dbReference type="ARBA" id="ARBA00023125"/>
    </source>
</evidence>
<evidence type="ECO:0000256" key="1">
    <source>
        <dbReference type="ARBA" id="ARBA00022908"/>
    </source>
</evidence>
<proteinExistence type="predicted"/>
<keyword evidence="3" id="KW-0233">DNA recombination</keyword>
<dbReference type="PANTHER" id="PTHR30349">
    <property type="entry name" value="PHAGE INTEGRASE-RELATED"/>
    <property type="match status" value="1"/>
</dbReference>
<sequence>MATIRKRGRSWQAQVRRQGHPPITKSFQQRADAELWAKQLEVDLERGDAEIIVQKQASTPLSDLLFRYLKEITPKKRGSEAEQYRLKTLVQHEIARIPVHKLTAPAVARYRDQRLQVVSSSSVRRELVILRHCLEVARKEWDAPLKENPVHNIQVPSDGKARERRLAEAELESLLMAADGCQNPYVKPVVQFALETGMRRGEILGLVWENIDLKARTAAIHQTKNGHARTVPLSAAAVAILNTFHSRSGAVFPISANALRLSWERVKERAQLRDLRFHDLRHEAVSRFFELGLSVPEVALISGHRDPRMLFRYTHPKPTDIAKKLA</sequence>
<dbReference type="RefSeq" id="WP_181762078.1">
    <property type="nucleotide sequence ID" value="NZ_BMCR01000012.1"/>
</dbReference>
<evidence type="ECO:0000259" key="5">
    <source>
        <dbReference type="PROSITE" id="PS51898"/>
    </source>
</evidence>
<dbReference type="PANTHER" id="PTHR30349:SF94">
    <property type="entry name" value="INTEGRASE_RECOMBINASE HI_1414-RELATED"/>
    <property type="match status" value="1"/>
</dbReference>
<dbReference type="EMBL" id="JACEON010000027">
    <property type="protein sequence ID" value="MBA4613881.1"/>
    <property type="molecule type" value="Genomic_DNA"/>
</dbReference>
<accession>A0A838XXU5</accession>
<dbReference type="InterPro" id="IPR011010">
    <property type="entry name" value="DNA_brk_join_enz"/>
</dbReference>
<keyword evidence="1" id="KW-0229">DNA integration</keyword>
<dbReference type="GO" id="GO:0003677">
    <property type="term" value="F:DNA binding"/>
    <property type="evidence" value="ECO:0007669"/>
    <property type="project" value="UniProtKB-KW"/>
</dbReference>
<dbReference type="AlphaFoldDB" id="A0A838XXU5"/>
<reference evidence="6 7" key="2">
    <citation type="submission" date="2020-08" db="EMBL/GenBank/DDBJ databases">
        <title>Stappia taiwanensis sp. nov., isolated from a coastal thermal spring.</title>
        <authorList>
            <person name="Kampfer P."/>
        </authorList>
    </citation>
    <scope>NUCLEOTIDE SEQUENCE [LARGE SCALE GENOMIC DNA]</scope>
    <source>
        <strain evidence="6 7">DSM 23284</strain>
    </source>
</reference>
<dbReference type="Gene3D" id="1.10.443.10">
    <property type="entry name" value="Intergrase catalytic core"/>
    <property type="match status" value="1"/>
</dbReference>
<dbReference type="GO" id="GO:0015074">
    <property type="term" value="P:DNA integration"/>
    <property type="evidence" value="ECO:0007669"/>
    <property type="project" value="UniProtKB-KW"/>
</dbReference>
<dbReference type="Gene3D" id="1.10.150.130">
    <property type="match status" value="1"/>
</dbReference>
<name>A0A838XXU5_9HYPH</name>
<dbReference type="InterPro" id="IPR010998">
    <property type="entry name" value="Integrase_recombinase_N"/>
</dbReference>
<keyword evidence="7" id="KW-1185">Reference proteome</keyword>
<evidence type="ECO:0000256" key="4">
    <source>
        <dbReference type="SAM" id="MobiDB-lite"/>
    </source>
</evidence>
<dbReference type="Proteomes" id="UP000559404">
    <property type="component" value="Unassembled WGS sequence"/>
</dbReference>